<proteinExistence type="predicted"/>
<protein>
    <submittedName>
        <fullName evidence="1">Uncharacterized protein</fullName>
    </submittedName>
</protein>
<accession>A0A8D8TLN6</accession>
<dbReference type="EMBL" id="HBUF01286400">
    <property type="protein sequence ID" value="CAG6688365.1"/>
    <property type="molecule type" value="Transcribed_RNA"/>
</dbReference>
<evidence type="ECO:0000313" key="1">
    <source>
        <dbReference type="EMBL" id="CAG6688365.1"/>
    </source>
</evidence>
<name>A0A8D8TLN6_9HEMI</name>
<dbReference type="AlphaFoldDB" id="A0A8D8TLN6"/>
<dbReference type="EMBL" id="HBUF01286399">
    <property type="protein sequence ID" value="CAG6688364.1"/>
    <property type="molecule type" value="Transcribed_RNA"/>
</dbReference>
<sequence length="102" mass="11838">MRIETGTRDTCFALSVTSNRLWNDLLGNSLFKTHIHHKPFIAFLVEKNVIMLSFKYGTECVCGTVKGFNWTGCPNMVGNGQFSCIRYVFRHFSHLYCFKYLK</sequence>
<reference evidence="1" key="1">
    <citation type="submission" date="2021-05" db="EMBL/GenBank/DDBJ databases">
        <authorList>
            <person name="Alioto T."/>
            <person name="Alioto T."/>
            <person name="Gomez Garrido J."/>
        </authorList>
    </citation>
    <scope>NUCLEOTIDE SEQUENCE</scope>
</reference>
<organism evidence="1">
    <name type="scientific">Cacopsylla melanoneura</name>
    <dbReference type="NCBI Taxonomy" id="428564"/>
    <lineage>
        <taxon>Eukaryota</taxon>
        <taxon>Metazoa</taxon>
        <taxon>Ecdysozoa</taxon>
        <taxon>Arthropoda</taxon>
        <taxon>Hexapoda</taxon>
        <taxon>Insecta</taxon>
        <taxon>Pterygota</taxon>
        <taxon>Neoptera</taxon>
        <taxon>Paraneoptera</taxon>
        <taxon>Hemiptera</taxon>
        <taxon>Sternorrhyncha</taxon>
        <taxon>Psylloidea</taxon>
        <taxon>Psyllidae</taxon>
        <taxon>Psyllinae</taxon>
        <taxon>Cacopsylla</taxon>
    </lineage>
</organism>